<feature type="region of interest" description="Disordered" evidence="3">
    <location>
        <begin position="261"/>
        <end position="285"/>
    </location>
</feature>
<dbReference type="NCBIfam" id="NF008607">
    <property type="entry name" value="PRK11579.1"/>
    <property type="match status" value="1"/>
</dbReference>
<comment type="caution">
    <text evidence="6">The sequence shown here is derived from an EMBL/GenBank/DDBJ whole genome shotgun (WGS) entry which is preliminary data.</text>
</comment>
<feature type="domain" description="Gfo/Idh/MocA-like oxidoreductase C-terminal" evidence="5">
    <location>
        <begin position="133"/>
        <end position="333"/>
    </location>
</feature>
<evidence type="ECO:0000256" key="3">
    <source>
        <dbReference type="SAM" id="MobiDB-lite"/>
    </source>
</evidence>
<dbReference type="OrthoDB" id="9815825at2"/>
<dbReference type="Proteomes" id="UP000030528">
    <property type="component" value="Unassembled WGS sequence"/>
</dbReference>
<keyword evidence="2" id="KW-0560">Oxidoreductase</keyword>
<dbReference type="GO" id="GO:0016491">
    <property type="term" value="F:oxidoreductase activity"/>
    <property type="evidence" value="ECO:0007669"/>
    <property type="project" value="UniProtKB-KW"/>
</dbReference>
<dbReference type="Pfam" id="PF01408">
    <property type="entry name" value="GFO_IDH_MocA"/>
    <property type="match status" value="1"/>
</dbReference>
<keyword evidence="7" id="KW-1185">Reference proteome</keyword>
<evidence type="ECO:0000256" key="1">
    <source>
        <dbReference type="ARBA" id="ARBA00010928"/>
    </source>
</evidence>
<dbReference type="Pfam" id="PF02894">
    <property type="entry name" value="GFO_IDH_MocA_C"/>
    <property type="match status" value="1"/>
</dbReference>
<dbReference type="InterPro" id="IPR036291">
    <property type="entry name" value="NAD(P)-bd_dom_sf"/>
</dbReference>
<dbReference type="InterPro" id="IPR000683">
    <property type="entry name" value="Gfo/Idh/MocA-like_OxRdtase_N"/>
</dbReference>
<dbReference type="PANTHER" id="PTHR43708:SF5">
    <property type="entry name" value="CONSERVED EXPRESSED OXIDOREDUCTASE (EUROFUNG)-RELATED"/>
    <property type="match status" value="1"/>
</dbReference>
<organism evidence="6 7">
    <name type="scientific">Pontibacillus halophilus JSM 076056 = DSM 19796</name>
    <dbReference type="NCBI Taxonomy" id="1385510"/>
    <lineage>
        <taxon>Bacteria</taxon>
        <taxon>Bacillati</taxon>
        <taxon>Bacillota</taxon>
        <taxon>Bacilli</taxon>
        <taxon>Bacillales</taxon>
        <taxon>Bacillaceae</taxon>
        <taxon>Pontibacillus</taxon>
    </lineage>
</organism>
<evidence type="ECO:0000259" key="4">
    <source>
        <dbReference type="Pfam" id="PF01408"/>
    </source>
</evidence>
<dbReference type="SUPFAM" id="SSF51735">
    <property type="entry name" value="NAD(P)-binding Rossmann-fold domains"/>
    <property type="match status" value="1"/>
</dbReference>
<dbReference type="Gene3D" id="3.40.50.720">
    <property type="entry name" value="NAD(P)-binding Rossmann-like Domain"/>
    <property type="match status" value="1"/>
</dbReference>
<proteinExistence type="inferred from homology"/>
<dbReference type="Gene3D" id="3.30.360.10">
    <property type="entry name" value="Dihydrodipicolinate Reductase, domain 2"/>
    <property type="match status" value="1"/>
</dbReference>
<dbReference type="RefSeq" id="WP_026800784.1">
    <property type="nucleotide sequence ID" value="NZ_AULI01000010.1"/>
</dbReference>
<dbReference type="STRING" id="1385510.GCA_000425205_02446"/>
<comment type="similarity">
    <text evidence="1">Belongs to the Gfo/Idh/MocA family.</text>
</comment>
<name>A0A0A5GJG5_9BACI</name>
<dbReference type="eggNOG" id="COG0673">
    <property type="taxonomic scope" value="Bacteria"/>
</dbReference>
<accession>A0A0A5GJG5</accession>
<dbReference type="InterPro" id="IPR051317">
    <property type="entry name" value="Gfo/Idh/MocA_oxidoreduct"/>
</dbReference>
<gene>
    <name evidence="6" type="ORF">N781_04670</name>
</gene>
<dbReference type="GO" id="GO:0000166">
    <property type="term" value="F:nucleotide binding"/>
    <property type="evidence" value="ECO:0007669"/>
    <property type="project" value="InterPro"/>
</dbReference>
<evidence type="ECO:0000313" key="7">
    <source>
        <dbReference type="Proteomes" id="UP000030528"/>
    </source>
</evidence>
<evidence type="ECO:0000259" key="5">
    <source>
        <dbReference type="Pfam" id="PF02894"/>
    </source>
</evidence>
<evidence type="ECO:0000256" key="2">
    <source>
        <dbReference type="ARBA" id="ARBA00023002"/>
    </source>
</evidence>
<dbReference type="PANTHER" id="PTHR43708">
    <property type="entry name" value="CONSERVED EXPRESSED OXIDOREDUCTASE (EUROFUNG)"/>
    <property type="match status" value="1"/>
</dbReference>
<feature type="domain" description="Gfo/Idh/MocA-like oxidoreductase N-terminal" evidence="4">
    <location>
        <begin position="4"/>
        <end position="120"/>
    </location>
</feature>
<protein>
    <submittedName>
        <fullName evidence="6">Oxidoreductase</fullName>
    </submittedName>
</protein>
<dbReference type="EMBL" id="AVPE01000010">
    <property type="protein sequence ID" value="KGX91358.1"/>
    <property type="molecule type" value="Genomic_DNA"/>
</dbReference>
<sequence length="336" mass="37616">MSTIRVGLVGFGFSGATFHAPFFQRLHTYEITQVASSNEEKVHKALGDKVHVTTVEELVTSDCVDLVVIATPNELHFPIAESAIRNGKHVVIDKPFVVTAEEGRTLIDLAKEHNVKLSVYQNRRYDSDFLTAKKLIEEGALGTVVQYESHFDRYRPEVRQRWREQPGKGAGILFDLGAHLIDQAISLFGKPEDIKGDVRIQREEGTVDDYFHVRLDYGTLQVILHSSSLTRHLGPKLQVHGTTGSYVKYGMDQQEAMLKEGKGPGDEGWGEEDPSTNGTLVNDEYPEGIKYETELGSYETFYTVMANAILHNAAVPVEPEEALRTIEIIEELFAQQ</sequence>
<evidence type="ECO:0000313" key="6">
    <source>
        <dbReference type="EMBL" id="KGX91358.1"/>
    </source>
</evidence>
<reference evidence="6 7" key="1">
    <citation type="submission" date="2013-08" db="EMBL/GenBank/DDBJ databases">
        <authorList>
            <person name="Huang J."/>
            <person name="Wang G."/>
        </authorList>
    </citation>
    <scope>NUCLEOTIDE SEQUENCE [LARGE SCALE GENOMIC DNA]</scope>
    <source>
        <strain evidence="6 7">JSM 076056</strain>
    </source>
</reference>
<dbReference type="InterPro" id="IPR004104">
    <property type="entry name" value="Gfo/Idh/MocA-like_OxRdtase_C"/>
</dbReference>
<dbReference type="AlphaFoldDB" id="A0A0A5GJG5"/>